<dbReference type="EnsemblPlants" id="Pp3c1_27530V3.2">
    <property type="protein sequence ID" value="Pp3c1_27530V3.2"/>
    <property type="gene ID" value="Pp3c1_27530"/>
</dbReference>
<reference evidence="1 2" key="1">
    <citation type="journal article" date="2008" name="Science">
        <title>The Physcomitrella genome reveals evolutionary insights into the conquest of land by plants.</title>
        <authorList>
            <person name="Rensing S."/>
            <person name="Lang D."/>
            <person name="Zimmer A."/>
            <person name="Terry A."/>
            <person name="Salamov A."/>
            <person name="Shapiro H."/>
            <person name="Nishiyama T."/>
            <person name="Perroud P.-F."/>
            <person name="Lindquist E."/>
            <person name="Kamisugi Y."/>
            <person name="Tanahashi T."/>
            <person name="Sakakibara K."/>
            <person name="Fujita T."/>
            <person name="Oishi K."/>
            <person name="Shin-I T."/>
            <person name="Kuroki Y."/>
            <person name="Toyoda A."/>
            <person name="Suzuki Y."/>
            <person name="Hashimoto A."/>
            <person name="Yamaguchi K."/>
            <person name="Sugano A."/>
            <person name="Kohara Y."/>
            <person name="Fujiyama A."/>
            <person name="Anterola A."/>
            <person name="Aoki S."/>
            <person name="Ashton N."/>
            <person name="Barbazuk W.B."/>
            <person name="Barker E."/>
            <person name="Bennetzen J."/>
            <person name="Bezanilla M."/>
            <person name="Blankenship R."/>
            <person name="Cho S.H."/>
            <person name="Dutcher S."/>
            <person name="Estelle M."/>
            <person name="Fawcett J.A."/>
            <person name="Gundlach H."/>
            <person name="Hanada K."/>
            <person name="Heyl A."/>
            <person name="Hicks K.A."/>
            <person name="Hugh J."/>
            <person name="Lohr M."/>
            <person name="Mayer K."/>
            <person name="Melkozernov A."/>
            <person name="Murata T."/>
            <person name="Nelson D."/>
            <person name="Pils B."/>
            <person name="Prigge M."/>
            <person name="Reiss B."/>
            <person name="Renner T."/>
            <person name="Rombauts S."/>
            <person name="Rushton P."/>
            <person name="Sanderfoot A."/>
            <person name="Schween G."/>
            <person name="Shiu S.-H."/>
            <person name="Stueber K."/>
            <person name="Theodoulou F.L."/>
            <person name="Tu H."/>
            <person name="Van de Peer Y."/>
            <person name="Verrier P.J."/>
            <person name="Waters E."/>
            <person name="Wood A."/>
            <person name="Yang L."/>
            <person name="Cove D."/>
            <person name="Cuming A."/>
            <person name="Hasebe M."/>
            <person name="Lucas S."/>
            <person name="Mishler D.B."/>
            <person name="Reski R."/>
            <person name="Grigoriev I."/>
            <person name="Quatrano R.S."/>
            <person name="Boore J.L."/>
        </authorList>
    </citation>
    <scope>NUCLEOTIDE SEQUENCE [LARGE SCALE GENOMIC DNA]</scope>
    <source>
        <strain evidence="1 2">cv. Gransden 2004</strain>
    </source>
</reference>
<dbReference type="EMBL" id="ABEU02000001">
    <property type="status" value="NOT_ANNOTATED_CDS"/>
    <property type="molecule type" value="Genomic_DNA"/>
</dbReference>
<dbReference type="GeneID" id="141044416"/>
<reference evidence="1 2" key="2">
    <citation type="journal article" date="2018" name="Plant J.">
        <title>The Physcomitrella patens chromosome-scale assembly reveals moss genome structure and evolution.</title>
        <authorList>
            <person name="Lang D."/>
            <person name="Ullrich K.K."/>
            <person name="Murat F."/>
            <person name="Fuchs J."/>
            <person name="Jenkins J."/>
            <person name="Haas F.B."/>
            <person name="Piednoel M."/>
            <person name="Gundlach H."/>
            <person name="Van Bel M."/>
            <person name="Meyberg R."/>
            <person name="Vives C."/>
            <person name="Morata J."/>
            <person name="Symeonidi A."/>
            <person name="Hiss M."/>
            <person name="Muchero W."/>
            <person name="Kamisugi Y."/>
            <person name="Saleh O."/>
            <person name="Blanc G."/>
            <person name="Decker E.L."/>
            <person name="van Gessel N."/>
            <person name="Grimwood J."/>
            <person name="Hayes R.D."/>
            <person name="Graham S.W."/>
            <person name="Gunter L.E."/>
            <person name="McDaniel S.F."/>
            <person name="Hoernstein S.N.W."/>
            <person name="Larsson A."/>
            <person name="Li F.W."/>
            <person name="Perroud P.F."/>
            <person name="Phillips J."/>
            <person name="Ranjan P."/>
            <person name="Rokshar D.S."/>
            <person name="Rothfels C.J."/>
            <person name="Schneider L."/>
            <person name="Shu S."/>
            <person name="Stevenson D.W."/>
            <person name="Thummler F."/>
            <person name="Tillich M."/>
            <person name="Villarreal Aguilar J.C."/>
            <person name="Widiez T."/>
            <person name="Wong G.K."/>
            <person name="Wymore A."/>
            <person name="Zhang Y."/>
            <person name="Zimmer A.D."/>
            <person name="Quatrano R.S."/>
            <person name="Mayer K.F.X."/>
            <person name="Goodstein D."/>
            <person name="Casacuberta J.M."/>
            <person name="Vandepoele K."/>
            <person name="Reski R."/>
            <person name="Cuming A.C."/>
            <person name="Tuskan G.A."/>
            <person name="Maumus F."/>
            <person name="Salse J."/>
            <person name="Schmutz J."/>
            <person name="Rensing S.A."/>
        </authorList>
    </citation>
    <scope>NUCLEOTIDE SEQUENCE [LARGE SCALE GENOMIC DNA]</scope>
    <source>
        <strain evidence="1 2">cv. Gransden 2004</strain>
    </source>
</reference>
<proteinExistence type="predicted"/>
<dbReference type="AlphaFoldDB" id="A0A7I4FB99"/>
<protein>
    <submittedName>
        <fullName evidence="1">Uncharacterized protein</fullName>
    </submittedName>
</protein>
<accession>A0A7I4FB99</accession>
<dbReference type="Gramene" id="Pp3c1_27530V3.2">
    <property type="protein sequence ID" value="Pp3c1_27530V3.2"/>
    <property type="gene ID" value="Pp3c1_27530"/>
</dbReference>
<reference evidence="1" key="3">
    <citation type="submission" date="2020-12" db="UniProtKB">
        <authorList>
            <consortium name="EnsemblPlants"/>
        </authorList>
    </citation>
    <scope>IDENTIFICATION</scope>
</reference>
<dbReference type="RefSeq" id="XP_073392240.1">
    <property type="nucleotide sequence ID" value="XM_073536139.1"/>
</dbReference>
<dbReference type="Proteomes" id="UP000006727">
    <property type="component" value="Chromosome 1"/>
</dbReference>
<sequence>MSSVYLTIHAEKFEVQAGLSRLTGITGRTLHSNKDILFCDSPGIAKSLRALEELRFLSH</sequence>
<organism evidence="1 2">
    <name type="scientific">Physcomitrium patens</name>
    <name type="common">Spreading-leaved earth moss</name>
    <name type="synonym">Physcomitrella patens</name>
    <dbReference type="NCBI Taxonomy" id="3218"/>
    <lineage>
        <taxon>Eukaryota</taxon>
        <taxon>Viridiplantae</taxon>
        <taxon>Streptophyta</taxon>
        <taxon>Embryophyta</taxon>
        <taxon>Bryophyta</taxon>
        <taxon>Bryophytina</taxon>
        <taxon>Bryopsida</taxon>
        <taxon>Funariidae</taxon>
        <taxon>Funariales</taxon>
        <taxon>Funariaceae</taxon>
        <taxon>Physcomitrium</taxon>
    </lineage>
</organism>
<evidence type="ECO:0000313" key="1">
    <source>
        <dbReference type="EnsemblPlants" id="Pp3c1_27530V3.2"/>
    </source>
</evidence>
<evidence type="ECO:0000313" key="2">
    <source>
        <dbReference type="Proteomes" id="UP000006727"/>
    </source>
</evidence>
<name>A0A7I4FB99_PHYPA</name>
<keyword evidence="2" id="KW-1185">Reference proteome</keyword>